<dbReference type="InterPro" id="IPR024420">
    <property type="entry name" value="TRAPP_III_complex_Trs85"/>
</dbReference>
<dbReference type="OrthoDB" id="203724at2759"/>
<sequence>MKFADGLDPYILRQELLKNLFCPIVSLQSTIHVDQFFQSLINDQNQSLSTLQIFKPYGDNVKYSIPNQQFKITTTQLITKSYSSFPIRFEAPITELIFMGNAQVKDSIKQLFSISSLDHYLKQLKDGENDLYLILFDKIITSNYILAFDTFNHPIAQIFIIDKNKDSIEDLRKMIVEFRNFNHFPKYFQIDDLMIHVFILSTDGDDNLFEFQNEIKLKLNVNSTILPIIFRNDDLLEVTIENSTLESDVQRMSMHNCSKSFKISNTIDQILRIKINEFVLKWLLPHMQQQIRIWDDQILQPKKSITNKFLNFKKIFNNDTTTQITNEFNHVENYYYKSSSQQILRKLADWSLILRDFKYSYSIYDLIKKDYSSDKAWIYVSSTQEMCIISLLLAQTQQLQNLQTPDKNTLRKIRHDITEPYMDNLSYTYKSRFNLKTFNLRSLIIVSELLLCMSAQFKISNWWNDLIEKYLINLKNEFDVHLGKDSIVKAILLERLGYNTGKYMSISTTLKIENDEKMEEIEEGMYINHDKLEPTSKSIGMTKFRKSSLYYLLSSLQWEKLNKPIEIEKLKNNIIYQDTYLKDNLLINKLYSN</sequence>
<dbReference type="Pfam" id="PF12739">
    <property type="entry name" value="TRAPPC-Trs85"/>
    <property type="match status" value="1"/>
</dbReference>
<dbReference type="GO" id="GO:1990072">
    <property type="term" value="C:TRAPPIII protein complex"/>
    <property type="evidence" value="ECO:0007669"/>
    <property type="project" value="TreeGrafter"/>
</dbReference>
<dbReference type="EMBL" id="CANTUO010000001">
    <property type="protein sequence ID" value="CAI5757208.1"/>
    <property type="molecule type" value="Genomic_DNA"/>
</dbReference>
<gene>
    <name evidence="1" type="ORF">CANVERA_P1725</name>
</gene>
<organism evidence="1 2">
    <name type="scientific">Candida verbasci</name>
    <dbReference type="NCBI Taxonomy" id="1227364"/>
    <lineage>
        <taxon>Eukaryota</taxon>
        <taxon>Fungi</taxon>
        <taxon>Dikarya</taxon>
        <taxon>Ascomycota</taxon>
        <taxon>Saccharomycotina</taxon>
        <taxon>Pichiomycetes</taxon>
        <taxon>Debaryomycetaceae</taxon>
        <taxon>Candida/Lodderomyces clade</taxon>
        <taxon>Candida</taxon>
    </lineage>
</organism>
<keyword evidence="2" id="KW-1185">Reference proteome</keyword>
<dbReference type="PANTHER" id="PTHR12975:SF6">
    <property type="entry name" value="TRAFFICKING PROTEIN PARTICLE COMPLEX SUBUNIT 8"/>
    <property type="match status" value="1"/>
</dbReference>
<accession>A0A9W4TS24</accession>
<reference evidence="1" key="1">
    <citation type="submission" date="2022-12" db="EMBL/GenBank/DDBJ databases">
        <authorList>
            <person name="Brejova B."/>
        </authorList>
    </citation>
    <scope>NUCLEOTIDE SEQUENCE</scope>
</reference>
<dbReference type="Proteomes" id="UP001152885">
    <property type="component" value="Unassembled WGS sequence"/>
</dbReference>
<evidence type="ECO:0000313" key="2">
    <source>
        <dbReference type="Proteomes" id="UP001152885"/>
    </source>
</evidence>
<name>A0A9W4TS24_9ASCO</name>
<dbReference type="PANTHER" id="PTHR12975">
    <property type="entry name" value="TRANSPORT PROTEIN TRAPP"/>
    <property type="match status" value="1"/>
</dbReference>
<protein>
    <submittedName>
        <fullName evidence="1">Uncharacterized protein</fullName>
    </submittedName>
</protein>
<evidence type="ECO:0000313" key="1">
    <source>
        <dbReference type="EMBL" id="CAI5757208.1"/>
    </source>
</evidence>
<proteinExistence type="predicted"/>
<dbReference type="AlphaFoldDB" id="A0A9W4TS24"/>
<comment type="caution">
    <text evidence="1">The sequence shown here is derived from an EMBL/GenBank/DDBJ whole genome shotgun (WGS) entry which is preliminary data.</text>
</comment>